<dbReference type="Gene3D" id="1.10.3720.10">
    <property type="entry name" value="MetI-like"/>
    <property type="match status" value="1"/>
</dbReference>
<evidence type="ECO:0000256" key="6">
    <source>
        <dbReference type="ARBA" id="ARBA00023136"/>
    </source>
</evidence>
<protein>
    <submittedName>
        <fullName evidence="10">Carbohydrate ABC transporter membrane protein 2 (CUT1 family)</fullName>
    </submittedName>
</protein>
<evidence type="ECO:0000256" key="2">
    <source>
        <dbReference type="ARBA" id="ARBA00022448"/>
    </source>
</evidence>
<feature type="transmembrane region" description="Helical" evidence="7">
    <location>
        <begin position="263"/>
        <end position="284"/>
    </location>
</feature>
<keyword evidence="6 7" id="KW-0472">Membrane</keyword>
<evidence type="ECO:0000313" key="11">
    <source>
        <dbReference type="Proteomes" id="UP000295146"/>
    </source>
</evidence>
<keyword evidence="5 7" id="KW-1133">Transmembrane helix</keyword>
<evidence type="ECO:0000256" key="5">
    <source>
        <dbReference type="ARBA" id="ARBA00022989"/>
    </source>
</evidence>
<dbReference type="InterPro" id="IPR035906">
    <property type="entry name" value="MetI-like_sf"/>
</dbReference>
<evidence type="ECO:0000256" key="4">
    <source>
        <dbReference type="ARBA" id="ARBA00022692"/>
    </source>
</evidence>
<comment type="caution">
    <text evidence="10">The sequence shown here is derived from an EMBL/GenBank/DDBJ whole genome shotgun (WGS) entry which is preliminary data.</text>
</comment>
<feature type="transmembrane region" description="Helical" evidence="7">
    <location>
        <begin position="163"/>
        <end position="180"/>
    </location>
</feature>
<dbReference type="AlphaFoldDB" id="A0A4R8C485"/>
<name>A0A4R8C485_9ACTN</name>
<sequence>MTTTTMPTERRSAAPATRPARSGPVKPRWTFAGTATAVGAVILAALWLVPLLWALDTSLKPEPETTRAPITWLPEAPTGDAYRSVIEQGDLIRWFLNSTVVSILVTALTLFVSVLAAYGFSRTTFPGRRVLFGLIIAGILVPPQVLIVPLFQEMTGLGLVDTYWGIVLPQVVAPVMVFVLKKFFDGISRDYEDAARVDGASRWRIVWSVMVPMSRPILVAVGIFTFIGAWNNFLWPFIVTTDPSMMTIPVGLANVQGSYGLRYAQIMASAVLGGLPLLIVYALFQRHVVRGVGDAGIKG</sequence>
<dbReference type="RefSeq" id="WP_238159984.1">
    <property type="nucleotide sequence ID" value="NZ_SODP01000002.1"/>
</dbReference>
<evidence type="ECO:0000256" key="1">
    <source>
        <dbReference type="ARBA" id="ARBA00004651"/>
    </source>
</evidence>
<evidence type="ECO:0000256" key="8">
    <source>
        <dbReference type="SAM" id="MobiDB-lite"/>
    </source>
</evidence>
<keyword evidence="3" id="KW-1003">Cell membrane</keyword>
<proteinExistence type="inferred from homology"/>
<dbReference type="Pfam" id="PF00528">
    <property type="entry name" value="BPD_transp_1"/>
    <property type="match status" value="1"/>
</dbReference>
<keyword evidence="4 7" id="KW-0812">Transmembrane</keyword>
<accession>A0A4R8C485</accession>
<keyword evidence="11" id="KW-1185">Reference proteome</keyword>
<evidence type="ECO:0000256" key="3">
    <source>
        <dbReference type="ARBA" id="ARBA00022475"/>
    </source>
</evidence>
<comment type="subcellular location">
    <subcellularLocation>
        <location evidence="1 7">Cell membrane</location>
        <topology evidence="1 7">Multi-pass membrane protein</topology>
    </subcellularLocation>
</comment>
<dbReference type="PANTHER" id="PTHR43744:SF12">
    <property type="entry name" value="ABC TRANSPORTER PERMEASE PROTEIN MG189-RELATED"/>
    <property type="match status" value="1"/>
</dbReference>
<keyword evidence="2 7" id="KW-0813">Transport</keyword>
<feature type="transmembrane region" description="Helical" evidence="7">
    <location>
        <begin position="94"/>
        <end position="118"/>
    </location>
</feature>
<organism evidence="10 11">
    <name type="scientific">Kribbella pratensis</name>
    <dbReference type="NCBI Taxonomy" id="2512112"/>
    <lineage>
        <taxon>Bacteria</taxon>
        <taxon>Bacillati</taxon>
        <taxon>Actinomycetota</taxon>
        <taxon>Actinomycetes</taxon>
        <taxon>Propionibacteriales</taxon>
        <taxon>Kribbellaceae</taxon>
        <taxon>Kribbella</taxon>
    </lineage>
</organism>
<feature type="compositionally biased region" description="Low complexity" evidence="8">
    <location>
        <begin position="13"/>
        <end position="24"/>
    </location>
</feature>
<feature type="region of interest" description="Disordered" evidence="8">
    <location>
        <begin position="1"/>
        <end position="27"/>
    </location>
</feature>
<dbReference type="EMBL" id="SODP01000002">
    <property type="protein sequence ID" value="TDW70648.1"/>
    <property type="molecule type" value="Genomic_DNA"/>
</dbReference>
<dbReference type="CDD" id="cd06261">
    <property type="entry name" value="TM_PBP2"/>
    <property type="match status" value="1"/>
</dbReference>
<feature type="transmembrane region" description="Helical" evidence="7">
    <location>
        <begin position="217"/>
        <end position="238"/>
    </location>
</feature>
<dbReference type="PANTHER" id="PTHR43744">
    <property type="entry name" value="ABC TRANSPORTER PERMEASE PROTEIN MG189-RELATED-RELATED"/>
    <property type="match status" value="1"/>
</dbReference>
<dbReference type="SUPFAM" id="SSF161098">
    <property type="entry name" value="MetI-like"/>
    <property type="match status" value="1"/>
</dbReference>
<evidence type="ECO:0000259" key="9">
    <source>
        <dbReference type="PROSITE" id="PS50928"/>
    </source>
</evidence>
<feature type="transmembrane region" description="Helical" evidence="7">
    <location>
        <begin position="29"/>
        <end position="53"/>
    </location>
</feature>
<feature type="transmembrane region" description="Helical" evidence="7">
    <location>
        <begin position="130"/>
        <end position="151"/>
    </location>
</feature>
<reference evidence="10 11" key="1">
    <citation type="submission" date="2019-03" db="EMBL/GenBank/DDBJ databases">
        <title>Genomic Encyclopedia of Type Strains, Phase III (KMG-III): the genomes of soil and plant-associated and newly described type strains.</title>
        <authorList>
            <person name="Whitman W."/>
        </authorList>
    </citation>
    <scope>NUCLEOTIDE SEQUENCE [LARGE SCALE GENOMIC DNA]</scope>
    <source>
        <strain evidence="10 11">VKM Ac-2573</strain>
    </source>
</reference>
<feature type="domain" description="ABC transmembrane type-1" evidence="9">
    <location>
        <begin position="95"/>
        <end position="284"/>
    </location>
</feature>
<dbReference type="Proteomes" id="UP000295146">
    <property type="component" value="Unassembled WGS sequence"/>
</dbReference>
<dbReference type="GO" id="GO:0005886">
    <property type="term" value="C:plasma membrane"/>
    <property type="evidence" value="ECO:0007669"/>
    <property type="project" value="UniProtKB-SubCell"/>
</dbReference>
<comment type="similarity">
    <text evidence="7">Belongs to the binding-protein-dependent transport system permease family.</text>
</comment>
<evidence type="ECO:0000256" key="7">
    <source>
        <dbReference type="RuleBase" id="RU363032"/>
    </source>
</evidence>
<dbReference type="GO" id="GO:0055085">
    <property type="term" value="P:transmembrane transport"/>
    <property type="evidence" value="ECO:0007669"/>
    <property type="project" value="InterPro"/>
</dbReference>
<dbReference type="PROSITE" id="PS50928">
    <property type="entry name" value="ABC_TM1"/>
    <property type="match status" value="1"/>
</dbReference>
<gene>
    <name evidence="10" type="ORF">EV653_4704</name>
</gene>
<dbReference type="InterPro" id="IPR000515">
    <property type="entry name" value="MetI-like"/>
</dbReference>
<evidence type="ECO:0000313" key="10">
    <source>
        <dbReference type="EMBL" id="TDW70648.1"/>
    </source>
</evidence>